<dbReference type="GO" id="GO:0120159">
    <property type="term" value="F:rRNA pseudouridine synthase activity"/>
    <property type="evidence" value="ECO:0007669"/>
    <property type="project" value="UniProtKB-ARBA"/>
</dbReference>
<evidence type="ECO:0000313" key="6">
    <source>
        <dbReference type="EMBL" id="RWW93851.1"/>
    </source>
</evidence>
<accession>A0A3S3TY82</accession>
<dbReference type="SUPFAM" id="SSF55120">
    <property type="entry name" value="Pseudouridine synthase"/>
    <property type="match status" value="1"/>
</dbReference>
<feature type="compositionally biased region" description="Low complexity" evidence="4">
    <location>
        <begin position="50"/>
        <end position="64"/>
    </location>
</feature>
<dbReference type="InterPro" id="IPR006145">
    <property type="entry name" value="PsdUridine_synth_RsuA/RluA"/>
</dbReference>
<dbReference type="InterPro" id="IPR042092">
    <property type="entry name" value="PsdUridine_s_RsuA/RluB/E/F_cat"/>
</dbReference>
<evidence type="ECO:0000256" key="2">
    <source>
        <dbReference type="ARBA" id="ARBA00023235"/>
    </source>
</evidence>
<evidence type="ECO:0000256" key="1">
    <source>
        <dbReference type="ARBA" id="ARBA00008348"/>
    </source>
</evidence>
<dbReference type="AlphaFoldDB" id="A0A3S3TY82"/>
<dbReference type="GO" id="GO:0000455">
    <property type="term" value="P:enzyme-directed rRNA pseudouridine synthesis"/>
    <property type="evidence" value="ECO:0007669"/>
    <property type="project" value="UniProtKB-ARBA"/>
</dbReference>
<gene>
    <name evidence="6" type="ORF">EPI11_15065</name>
</gene>
<evidence type="ECO:0000256" key="4">
    <source>
        <dbReference type="SAM" id="MobiDB-lite"/>
    </source>
</evidence>
<dbReference type="InterPro" id="IPR050343">
    <property type="entry name" value="RsuA_PseudoU_synthase"/>
</dbReference>
<feature type="compositionally biased region" description="Basic and acidic residues" evidence="4">
    <location>
        <begin position="74"/>
        <end position="96"/>
    </location>
</feature>
<dbReference type="GO" id="GO:0003723">
    <property type="term" value="F:RNA binding"/>
    <property type="evidence" value="ECO:0007669"/>
    <property type="project" value="UniProtKB-KW"/>
</dbReference>
<dbReference type="Gene3D" id="3.30.70.1560">
    <property type="entry name" value="Alpha-L RNA-binding motif"/>
    <property type="match status" value="1"/>
</dbReference>
<dbReference type="Pfam" id="PF01479">
    <property type="entry name" value="S4"/>
    <property type="match status" value="1"/>
</dbReference>
<dbReference type="InterPro" id="IPR002942">
    <property type="entry name" value="S4_RNA-bd"/>
</dbReference>
<reference evidence="6 7" key="1">
    <citation type="submission" date="2019-01" db="EMBL/GenBank/DDBJ databases">
        <title>Flavobacterium sp. nov.,isolated from freshwater.</title>
        <authorList>
            <person name="Zhang R."/>
            <person name="Du Z.-J."/>
        </authorList>
    </citation>
    <scope>NUCLEOTIDE SEQUENCE [LARGE SCALE GENOMIC DNA]</scope>
    <source>
        <strain evidence="6 7">1E403</strain>
    </source>
</reference>
<dbReference type="SUPFAM" id="SSF55174">
    <property type="entry name" value="Alpha-L RNA-binding motif"/>
    <property type="match status" value="1"/>
</dbReference>
<comment type="caution">
    <text evidence="6">The sequence shown here is derived from an EMBL/GenBank/DDBJ whole genome shotgun (WGS) entry which is preliminary data.</text>
</comment>
<dbReference type="CDD" id="cd00165">
    <property type="entry name" value="S4"/>
    <property type="match status" value="1"/>
</dbReference>
<name>A0A3S3TY82_9FLAO</name>
<dbReference type="InterPro" id="IPR020103">
    <property type="entry name" value="PsdUridine_synth_cat_dom_sf"/>
</dbReference>
<sequence length="343" mass="38144">MNNGNSKKGSASGRGGSDRKKSSGPSKPLNKARKPGATSKPKSFDKPSASEKPAAEAPKAGPSAKPRKPAPPKKGQDTFAKKDGYPRAKPAFEKKPAAKKQPKRQKGEDELRLNKYIANSGMCSRRDADIYIQSGNVKVNGKVVTEMGHVVSINDKVDFDGVMITPEKKEYILLNKPKNFTTSGEDENDMRNVIELVRGAAKGKIQPIGRMDKNTTGLLIFTNDTDMVRKFSLPNQKSFKIYQVSLDKNLKYEDLEKIAAGVMLDGHKLFIDEISYIEGEAKTEIGIKLRTPNVKVVRAIFEHYRYDVLKVDRVSFAGLTKKNLPRGNYRYLTEQEIINLKNI</sequence>
<dbReference type="PANTHER" id="PTHR47683">
    <property type="entry name" value="PSEUDOURIDINE SYNTHASE FAMILY PROTEIN-RELATED"/>
    <property type="match status" value="1"/>
</dbReference>
<dbReference type="FunFam" id="3.10.290.10:FF:000003">
    <property type="entry name" value="Pseudouridine synthase"/>
    <property type="match status" value="1"/>
</dbReference>
<dbReference type="InterPro" id="IPR036986">
    <property type="entry name" value="S4_RNA-bd_sf"/>
</dbReference>
<dbReference type="Pfam" id="PF00849">
    <property type="entry name" value="PseudoU_synth_2"/>
    <property type="match status" value="1"/>
</dbReference>
<keyword evidence="2" id="KW-0413">Isomerase</keyword>
<proteinExistence type="inferred from homology"/>
<feature type="compositionally biased region" description="Low complexity" evidence="4">
    <location>
        <begin position="1"/>
        <end position="11"/>
    </location>
</feature>
<organism evidence="6 7">
    <name type="scientific">Flavobacterium cerinum</name>
    <dbReference type="NCBI Taxonomy" id="2502784"/>
    <lineage>
        <taxon>Bacteria</taxon>
        <taxon>Pseudomonadati</taxon>
        <taxon>Bacteroidota</taxon>
        <taxon>Flavobacteriia</taxon>
        <taxon>Flavobacteriales</taxon>
        <taxon>Flavobacteriaceae</taxon>
        <taxon>Flavobacterium</taxon>
    </lineage>
</organism>
<dbReference type="SMART" id="SM00363">
    <property type="entry name" value="S4"/>
    <property type="match status" value="1"/>
</dbReference>
<dbReference type="EMBL" id="SBII01000011">
    <property type="protein sequence ID" value="RWW93851.1"/>
    <property type="molecule type" value="Genomic_DNA"/>
</dbReference>
<feature type="region of interest" description="Disordered" evidence="4">
    <location>
        <begin position="1"/>
        <end position="112"/>
    </location>
</feature>
<dbReference type="RefSeq" id="WP_128390806.1">
    <property type="nucleotide sequence ID" value="NZ_SBII01000011.1"/>
</dbReference>
<keyword evidence="7" id="KW-1185">Reference proteome</keyword>
<feature type="domain" description="RNA-binding S4" evidence="5">
    <location>
        <begin position="111"/>
        <end position="173"/>
    </location>
</feature>
<evidence type="ECO:0000313" key="7">
    <source>
        <dbReference type="Proteomes" id="UP000287527"/>
    </source>
</evidence>
<evidence type="ECO:0000259" key="5">
    <source>
        <dbReference type="SMART" id="SM00363"/>
    </source>
</evidence>
<dbReference type="PANTHER" id="PTHR47683:SF2">
    <property type="entry name" value="RNA-BINDING S4 DOMAIN-CONTAINING PROTEIN"/>
    <property type="match status" value="1"/>
</dbReference>
<dbReference type="Gene3D" id="3.30.70.580">
    <property type="entry name" value="Pseudouridine synthase I, catalytic domain, N-terminal subdomain"/>
    <property type="match status" value="1"/>
</dbReference>
<keyword evidence="3" id="KW-0694">RNA-binding</keyword>
<dbReference type="PROSITE" id="PS50889">
    <property type="entry name" value="S4"/>
    <property type="match status" value="1"/>
</dbReference>
<dbReference type="InterPro" id="IPR020094">
    <property type="entry name" value="TruA/RsuA/RluB/E/F_N"/>
</dbReference>
<evidence type="ECO:0000256" key="3">
    <source>
        <dbReference type="PROSITE-ProRule" id="PRU00182"/>
    </source>
</evidence>
<protein>
    <submittedName>
        <fullName evidence="6">rRNA pseudouridine synthase</fullName>
    </submittedName>
</protein>
<comment type="similarity">
    <text evidence="1">Belongs to the pseudouridine synthase RsuA family.</text>
</comment>
<dbReference type="Proteomes" id="UP000287527">
    <property type="component" value="Unassembled WGS sequence"/>
</dbReference>
<dbReference type="OrthoDB" id="9807213at2"/>
<dbReference type="Gene3D" id="3.10.290.10">
    <property type="entry name" value="RNA-binding S4 domain"/>
    <property type="match status" value="1"/>
</dbReference>